<evidence type="ECO:0000313" key="3">
    <source>
        <dbReference type="EMBL" id="WYA79335.1"/>
    </source>
</evidence>
<keyword evidence="1" id="KW-0472">Membrane</keyword>
<name>A0AAX4M2Y4_9VIRU</name>
<dbReference type="GO" id="GO:0000270">
    <property type="term" value="P:peptidoglycan metabolic process"/>
    <property type="evidence" value="ECO:0007669"/>
    <property type="project" value="InterPro"/>
</dbReference>
<dbReference type="PROSITE" id="PS00922">
    <property type="entry name" value="TRANSGLYCOSYLASE"/>
    <property type="match status" value="1"/>
</dbReference>
<evidence type="ECO:0000313" key="4">
    <source>
        <dbReference type="Proteomes" id="UP001436870"/>
    </source>
</evidence>
<dbReference type="PANTHER" id="PTHR37423:SF2">
    <property type="entry name" value="MEMBRANE-BOUND LYTIC MUREIN TRANSGLYCOSYLASE C"/>
    <property type="match status" value="1"/>
</dbReference>
<feature type="transmembrane region" description="Helical" evidence="1">
    <location>
        <begin position="221"/>
        <end position="243"/>
    </location>
</feature>
<dbReference type="CDD" id="cd00254">
    <property type="entry name" value="LT-like"/>
    <property type="match status" value="1"/>
</dbReference>
<protein>
    <recommendedName>
        <fullName evidence="2">Transglycosylase SLT domain-containing protein</fullName>
    </recommendedName>
</protein>
<feature type="domain" description="Transglycosylase SLT" evidence="2">
    <location>
        <begin position="10"/>
        <end position="112"/>
    </location>
</feature>
<sequence length="269" mass="27530">MSGALQWWETIGAASAQYNLDPRLVAGVVQTESSGDPRATSGVGAMGLMQLMPATARSLGVTDAYNPTQNIYGGAALLRENLDRYGDVNTALLAYHGGTNQANWGAKTKSYPGKVMENIKLLFGNSGPVVTPAAGIAPVSGAQEMTAVNISDYTAPDLTGLTMGAGSPDFTGGASGSWGEETPEENVPWYRVDKHVANAAGSAYDAVTDAVSAPVEAAGNYALRGVVIIAAVAIVVVGLYFLFQDEINGAAMKMIPAGKAAGTAAKALA</sequence>
<dbReference type="InterPro" id="IPR008258">
    <property type="entry name" value="Transglycosylase_SLT_dom_1"/>
</dbReference>
<dbReference type="InterPro" id="IPR023346">
    <property type="entry name" value="Lysozyme-like_dom_sf"/>
</dbReference>
<dbReference type="EMBL" id="PP495483">
    <property type="protein sequence ID" value="WYA79335.1"/>
    <property type="molecule type" value="Genomic_DNA"/>
</dbReference>
<dbReference type="GO" id="GO:0008933">
    <property type="term" value="F:peptidoglycan lytic transglycosylase activity"/>
    <property type="evidence" value="ECO:0007669"/>
    <property type="project" value="InterPro"/>
</dbReference>
<keyword evidence="1" id="KW-1133">Transmembrane helix</keyword>
<reference evidence="3" key="1">
    <citation type="submission" date="2024-03" db="EMBL/GenBank/DDBJ databases">
        <title>Characterization and abundance of plasmid-dependent Alphatectivirus phages.</title>
        <authorList>
            <person name="Parra B."/>
            <person name="Lutz V.T."/>
            <person name="Brondsted L."/>
            <person name="Carmona J.L."/>
            <person name="Palomo A."/>
            <person name="Nesme J."/>
            <person name="Le V.V.H."/>
            <person name="Smets B.F."/>
            <person name="Dechesne A."/>
        </authorList>
    </citation>
    <scope>NUCLEOTIDE SEQUENCE</scope>
</reference>
<proteinExistence type="predicted"/>
<accession>A0AAX4M2Y4</accession>
<dbReference type="Gene3D" id="1.10.530.10">
    <property type="match status" value="1"/>
</dbReference>
<keyword evidence="1" id="KW-0812">Transmembrane</keyword>
<evidence type="ECO:0000259" key="2">
    <source>
        <dbReference type="Pfam" id="PF01464"/>
    </source>
</evidence>
<dbReference type="SUPFAM" id="SSF53955">
    <property type="entry name" value="Lysozyme-like"/>
    <property type="match status" value="1"/>
</dbReference>
<dbReference type="PANTHER" id="PTHR37423">
    <property type="entry name" value="SOLUBLE LYTIC MUREIN TRANSGLYCOSYLASE-RELATED"/>
    <property type="match status" value="1"/>
</dbReference>
<dbReference type="InterPro" id="IPR000189">
    <property type="entry name" value="Transglyc_AS"/>
</dbReference>
<evidence type="ECO:0000256" key="1">
    <source>
        <dbReference type="SAM" id="Phobius"/>
    </source>
</evidence>
<dbReference type="GO" id="GO:0016020">
    <property type="term" value="C:membrane"/>
    <property type="evidence" value="ECO:0007669"/>
    <property type="project" value="InterPro"/>
</dbReference>
<dbReference type="Pfam" id="PF01464">
    <property type="entry name" value="SLT"/>
    <property type="match status" value="1"/>
</dbReference>
<organism evidence="3 4">
    <name type="scientific">Salmonella phage PKJ.Vi.20.4</name>
    <dbReference type="NCBI Taxonomy" id="3135608"/>
    <lineage>
        <taxon>Viruses</taxon>
        <taxon>Varidnaviria</taxon>
        <taxon>Bamfordvirae</taxon>
        <taxon>Preplasmiviricota</taxon>
        <taxon>Prepoliviricotina</taxon>
        <taxon>Tectiliviricetes</taxon>
        <taxon>Kalamavirales</taxon>
        <taxon>Tectiviridae</taxon>
        <taxon>Alphatectivirus</taxon>
    </lineage>
</organism>
<dbReference type="Proteomes" id="UP001436870">
    <property type="component" value="Segment"/>
</dbReference>